<evidence type="ECO:0000313" key="2">
    <source>
        <dbReference type="EMBL" id="QUJ76302.1"/>
    </source>
</evidence>
<dbReference type="AlphaFoldDB" id="A0A975JDD8"/>
<evidence type="ECO:0000313" key="3">
    <source>
        <dbReference type="Proteomes" id="UP000683291"/>
    </source>
</evidence>
<sequence length="754" mass="79648">MMRPWIFGIGLALIGTTALAEALEVRSGDHASFSRLTLPLSNGTSWNAVRDGNRIRITIVGHADGFETASVFQRMQRTRVTDIETSDDTVTVSLACPCEAATLVSGGLLVIDVGDRDTALAGQPLGPAEPEAAVMQVRTPLTQPKAQTVLPWIGSGRSFPLPAQSASEPVAEKPIPDTPEDRTALLREISSSLASEVAAAASNGLLDVDVSAPLPRDADEPPSPTVVTATPPELTAADHGIGAHLRITDSMDRPSGNRRASGQDPICNGGDAYSVETFAGEGSFGAQISQRRDTLFNARDQLNHDAAIALAKTYIYFGFGAEALSVLRLDASIPPENAGLVALATILERGRLDVPNPLGNLSNCDGDVALWAVLGFKEIPTETQINTPAALRALNRLPSHLRQFLAPELSTRLLAYGDSGGAAAALRSVERLPEGLTPTGDLAKAALAMHNGAPAKNMLDTVINSNSERSPEALLKLVNATLAADRPLTYETATLVEAYAQELRGTEIGNQLRKTQVLAFSQSASFDEAFAKLETLLPALSLDEARSMREAVLVRLTDHADDFTFLDHIFAQDFDSFSDITTAGKIRLGERLMDLGFAAQVQRLMATVPDRPRRADRQLLSARAAIGLQQPFQALADLVEIEGPQAALLRAQATEMTGSYAEASALFEGMQANEEALRTALLSENWQDLISADAPAFGAATRVAAGQTSPAAAQDAGPLGLADAALTESAAARAALDTLLNDPILLISGGIDTE</sequence>
<keyword evidence="3" id="KW-1185">Reference proteome</keyword>
<reference evidence="2" key="1">
    <citation type="submission" date="2021-04" db="EMBL/GenBank/DDBJ databases">
        <title>Complete genome sequence for Sulfitobacter sp. strain JK7-1.</title>
        <authorList>
            <person name="Park S.-J."/>
        </authorList>
    </citation>
    <scope>NUCLEOTIDE SEQUENCE</scope>
    <source>
        <strain evidence="2">JK7-1</strain>
    </source>
</reference>
<dbReference type="KEGG" id="sual:KDD17_15605"/>
<dbReference type="RefSeq" id="WP_212704500.1">
    <property type="nucleotide sequence ID" value="NZ_CP073581.1"/>
</dbReference>
<organism evidence="2 3">
    <name type="scientific">Sulfitobacter albidus</name>
    <dbReference type="NCBI Taxonomy" id="2829501"/>
    <lineage>
        <taxon>Bacteria</taxon>
        <taxon>Pseudomonadati</taxon>
        <taxon>Pseudomonadota</taxon>
        <taxon>Alphaproteobacteria</taxon>
        <taxon>Rhodobacterales</taxon>
        <taxon>Roseobacteraceae</taxon>
        <taxon>Sulfitobacter</taxon>
    </lineage>
</organism>
<protein>
    <submittedName>
        <fullName evidence="2">Uncharacterized protein</fullName>
    </submittedName>
</protein>
<dbReference type="Proteomes" id="UP000683291">
    <property type="component" value="Chromosome 1"/>
</dbReference>
<proteinExistence type="predicted"/>
<feature type="region of interest" description="Disordered" evidence="1">
    <location>
        <begin position="247"/>
        <end position="266"/>
    </location>
</feature>
<name>A0A975JDD8_9RHOB</name>
<dbReference type="EMBL" id="CP073581">
    <property type="protein sequence ID" value="QUJ76302.1"/>
    <property type="molecule type" value="Genomic_DNA"/>
</dbReference>
<gene>
    <name evidence="2" type="ORF">KDD17_15605</name>
</gene>
<accession>A0A975JDD8</accession>
<evidence type="ECO:0000256" key="1">
    <source>
        <dbReference type="SAM" id="MobiDB-lite"/>
    </source>
</evidence>